<sequence>MLSFAGFRLISTPTFTPAYLFLLTGSKALVGVGSSLLQAGMMLSPMLVAAALSHRGQVLPAALRIGLFMRLMILALALVGWVLDGPSAIAATFLVLFLLGMGTGGQRIAFNLLLSKVIPIRRRGRLQGWRNFVGGLIAAGISYLAGVWLIEGDFLGNGYASIFLLTFLLSCAGLLAIGLMMREPRGTAMTVRRPLFAHIASFPSHLADRDFRAFLIAQSTCTLARAAAPFYILFAGSRIGLDGPAVGGLALCFMAADTVSNLLWGRLGDKAGYRITYMLAIGLWIASTLVLMLIPSGFGLALAFCGLGASISGYLMSQQTMVLEFGPREDVAMRLGLTNTLDGIVSAIGPLLGGMVASLFGYDPLFLGSIAMLSITLLLLFRLRDPRRET</sequence>
<organism evidence="6 7">
    <name type="scientific">Stakelama tenebrarum</name>
    <dbReference type="NCBI Taxonomy" id="2711215"/>
    <lineage>
        <taxon>Bacteria</taxon>
        <taxon>Pseudomonadati</taxon>
        <taxon>Pseudomonadota</taxon>
        <taxon>Alphaproteobacteria</taxon>
        <taxon>Sphingomonadales</taxon>
        <taxon>Sphingomonadaceae</taxon>
        <taxon>Stakelama</taxon>
    </lineage>
</organism>
<dbReference type="InterPro" id="IPR052528">
    <property type="entry name" value="Sugar_transport-like"/>
</dbReference>
<feature type="transmembrane region" description="Helical" evidence="4">
    <location>
        <begin position="131"/>
        <end position="150"/>
    </location>
</feature>
<feature type="transmembrane region" description="Helical" evidence="4">
    <location>
        <begin position="276"/>
        <end position="294"/>
    </location>
</feature>
<dbReference type="PROSITE" id="PS50850">
    <property type="entry name" value="MFS"/>
    <property type="match status" value="1"/>
</dbReference>
<keyword evidence="1 4" id="KW-0812">Transmembrane</keyword>
<protein>
    <submittedName>
        <fullName evidence="6">MFS transporter</fullName>
    </submittedName>
</protein>
<evidence type="ECO:0000313" key="6">
    <source>
        <dbReference type="EMBL" id="QIG81740.1"/>
    </source>
</evidence>
<dbReference type="PANTHER" id="PTHR23526">
    <property type="entry name" value="INTEGRAL MEMBRANE TRANSPORT PROTEIN-RELATED"/>
    <property type="match status" value="1"/>
</dbReference>
<feature type="transmembrane region" description="Helical" evidence="4">
    <location>
        <begin position="246"/>
        <end position="264"/>
    </location>
</feature>
<dbReference type="Pfam" id="PF07690">
    <property type="entry name" value="MFS_1"/>
    <property type="match status" value="1"/>
</dbReference>
<dbReference type="AlphaFoldDB" id="A0A6G6YA09"/>
<feature type="transmembrane region" description="Helical" evidence="4">
    <location>
        <begin position="162"/>
        <end position="181"/>
    </location>
</feature>
<dbReference type="PANTHER" id="PTHR23526:SF1">
    <property type="entry name" value="MAJOR FACILITATOR SUPERFAMILY MFS_1"/>
    <property type="match status" value="1"/>
</dbReference>
<dbReference type="Gene3D" id="1.20.1250.20">
    <property type="entry name" value="MFS general substrate transporter like domains"/>
    <property type="match status" value="2"/>
</dbReference>
<reference evidence="6 7" key="1">
    <citation type="submission" date="2020-02" db="EMBL/GenBank/DDBJ databases">
        <authorList>
            <person name="Zheng R.K."/>
            <person name="Sun C.M."/>
        </authorList>
    </citation>
    <scope>NUCLEOTIDE SEQUENCE [LARGE SCALE GENOMIC DNA]</scope>
    <source>
        <strain evidence="7">zrk23</strain>
    </source>
</reference>
<feature type="transmembrane region" description="Helical" evidence="4">
    <location>
        <begin position="365"/>
        <end position="383"/>
    </location>
</feature>
<feature type="transmembrane region" description="Helical" evidence="4">
    <location>
        <begin position="61"/>
        <end position="83"/>
    </location>
</feature>
<name>A0A6G6YA09_9SPHN</name>
<dbReference type="InterPro" id="IPR036259">
    <property type="entry name" value="MFS_trans_sf"/>
</dbReference>
<dbReference type="SUPFAM" id="SSF103473">
    <property type="entry name" value="MFS general substrate transporter"/>
    <property type="match status" value="1"/>
</dbReference>
<dbReference type="InterPro" id="IPR011701">
    <property type="entry name" value="MFS"/>
</dbReference>
<dbReference type="KEGG" id="spzr:G5C33_02440"/>
<evidence type="ECO:0000256" key="4">
    <source>
        <dbReference type="SAM" id="Phobius"/>
    </source>
</evidence>
<accession>A0A6G6YA09</accession>
<dbReference type="InterPro" id="IPR020846">
    <property type="entry name" value="MFS_dom"/>
</dbReference>
<keyword evidence="2 4" id="KW-1133">Transmembrane helix</keyword>
<dbReference type="GO" id="GO:0022857">
    <property type="term" value="F:transmembrane transporter activity"/>
    <property type="evidence" value="ECO:0007669"/>
    <property type="project" value="InterPro"/>
</dbReference>
<evidence type="ECO:0000256" key="3">
    <source>
        <dbReference type="ARBA" id="ARBA00023136"/>
    </source>
</evidence>
<evidence type="ECO:0000259" key="5">
    <source>
        <dbReference type="PROSITE" id="PS50850"/>
    </source>
</evidence>
<evidence type="ECO:0000313" key="7">
    <source>
        <dbReference type="Proteomes" id="UP000501568"/>
    </source>
</evidence>
<proteinExistence type="predicted"/>
<keyword evidence="7" id="KW-1185">Reference proteome</keyword>
<gene>
    <name evidence="6" type="ORF">G5C33_02440</name>
</gene>
<dbReference type="EMBL" id="CP049109">
    <property type="protein sequence ID" value="QIG81740.1"/>
    <property type="molecule type" value="Genomic_DNA"/>
</dbReference>
<evidence type="ECO:0000256" key="2">
    <source>
        <dbReference type="ARBA" id="ARBA00022989"/>
    </source>
</evidence>
<feature type="transmembrane region" description="Helical" evidence="4">
    <location>
        <begin position="213"/>
        <end position="234"/>
    </location>
</feature>
<evidence type="ECO:0000256" key="1">
    <source>
        <dbReference type="ARBA" id="ARBA00022692"/>
    </source>
</evidence>
<keyword evidence="3 4" id="KW-0472">Membrane</keyword>
<dbReference type="Proteomes" id="UP000501568">
    <property type="component" value="Chromosome"/>
</dbReference>
<feature type="transmembrane region" description="Helical" evidence="4">
    <location>
        <begin position="89"/>
        <end position="110"/>
    </location>
</feature>
<feature type="domain" description="Major facilitator superfamily (MFS) profile" evidence="5">
    <location>
        <begin position="205"/>
        <end position="390"/>
    </location>
</feature>